<dbReference type="AlphaFoldDB" id="A0A4P8HVX9"/>
<evidence type="ECO:0000256" key="3">
    <source>
        <dbReference type="ARBA" id="ARBA00022989"/>
    </source>
</evidence>
<evidence type="ECO:0000313" key="9">
    <source>
        <dbReference type="Proteomes" id="UP000298763"/>
    </source>
</evidence>
<proteinExistence type="predicted"/>
<dbReference type="PANTHER" id="PTHR37422">
    <property type="entry name" value="TEICHURONIC ACID BIOSYNTHESIS PROTEIN TUAE"/>
    <property type="match status" value="1"/>
</dbReference>
<feature type="transmembrane region" description="Helical" evidence="5">
    <location>
        <begin position="242"/>
        <end position="264"/>
    </location>
</feature>
<dbReference type="GO" id="GO:0016874">
    <property type="term" value="F:ligase activity"/>
    <property type="evidence" value="ECO:0007669"/>
    <property type="project" value="UniProtKB-KW"/>
</dbReference>
<accession>A0A4P8HVX9</accession>
<dbReference type="RefSeq" id="WP_137315389.1">
    <property type="nucleotide sequence ID" value="NZ_CP040017.1"/>
</dbReference>
<evidence type="ECO:0000256" key="2">
    <source>
        <dbReference type="ARBA" id="ARBA00022692"/>
    </source>
</evidence>
<evidence type="ECO:0000256" key="5">
    <source>
        <dbReference type="SAM" id="Phobius"/>
    </source>
</evidence>
<dbReference type="InterPro" id="IPR051533">
    <property type="entry name" value="WaaL-like"/>
</dbReference>
<dbReference type="Proteomes" id="UP000298763">
    <property type="component" value="Chromosome"/>
</dbReference>
<dbReference type="Proteomes" id="UP000584325">
    <property type="component" value="Unassembled WGS sequence"/>
</dbReference>
<feature type="transmembrane region" description="Helical" evidence="5">
    <location>
        <begin position="20"/>
        <end position="39"/>
    </location>
</feature>
<dbReference type="InterPro" id="IPR007016">
    <property type="entry name" value="O-antigen_ligase-rel_domated"/>
</dbReference>
<dbReference type="OrthoDB" id="115889at2"/>
<reference evidence="8 9" key="1">
    <citation type="submission" date="2019-05" db="EMBL/GenBank/DDBJ databases">
        <title>Draft Genome Sequences of Six Type Strains of the Genus Massilia.</title>
        <authorList>
            <person name="Miess H."/>
            <person name="Frediansyhah A."/>
            <person name="Gross H."/>
        </authorList>
    </citation>
    <scope>NUCLEOTIDE SEQUENCE [LARGE SCALE GENOMIC DNA]</scope>
    <source>
        <strain evidence="8 9">DSMZ 26121</strain>
    </source>
</reference>
<feature type="transmembrane region" description="Helical" evidence="5">
    <location>
        <begin position="350"/>
        <end position="369"/>
    </location>
</feature>
<dbReference type="Pfam" id="PF04932">
    <property type="entry name" value="Wzy_C"/>
    <property type="match status" value="1"/>
</dbReference>
<protein>
    <submittedName>
        <fullName evidence="7 8">O-antigen ligase</fullName>
    </submittedName>
</protein>
<feature type="transmembrane region" description="Helical" evidence="5">
    <location>
        <begin position="108"/>
        <end position="124"/>
    </location>
</feature>
<evidence type="ECO:0000313" key="7">
    <source>
        <dbReference type="EMBL" id="MBB3222339.1"/>
    </source>
</evidence>
<comment type="subcellular location">
    <subcellularLocation>
        <location evidence="1">Membrane</location>
        <topology evidence="1">Multi-pass membrane protein</topology>
    </subcellularLocation>
</comment>
<organism evidence="7 10">
    <name type="scientific">Pseudoduganella umbonata</name>
    <dbReference type="NCBI Taxonomy" id="864828"/>
    <lineage>
        <taxon>Bacteria</taxon>
        <taxon>Pseudomonadati</taxon>
        <taxon>Pseudomonadota</taxon>
        <taxon>Betaproteobacteria</taxon>
        <taxon>Burkholderiales</taxon>
        <taxon>Oxalobacteraceae</taxon>
        <taxon>Telluria group</taxon>
        <taxon>Pseudoduganella</taxon>
    </lineage>
</organism>
<evidence type="ECO:0000256" key="1">
    <source>
        <dbReference type="ARBA" id="ARBA00004141"/>
    </source>
</evidence>
<evidence type="ECO:0000313" key="10">
    <source>
        <dbReference type="Proteomes" id="UP000584325"/>
    </source>
</evidence>
<keyword evidence="7" id="KW-0436">Ligase</keyword>
<evidence type="ECO:0000259" key="6">
    <source>
        <dbReference type="Pfam" id="PF04932"/>
    </source>
</evidence>
<reference evidence="7 10" key="2">
    <citation type="submission" date="2020-08" db="EMBL/GenBank/DDBJ databases">
        <title>Genomic Encyclopedia of Type Strains, Phase III (KMG-III): the genomes of soil and plant-associated and newly described type strains.</title>
        <authorList>
            <person name="Whitman W."/>
        </authorList>
    </citation>
    <scope>NUCLEOTIDE SEQUENCE [LARGE SCALE GENOMIC DNA]</scope>
    <source>
        <strain evidence="7 10">CECT 7753</strain>
    </source>
</reference>
<evidence type="ECO:0000256" key="4">
    <source>
        <dbReference type="ARBA" id="ARBA00023136"/>
    </source>
</evidence>
<feature type="transmembrane region" description="Helical" evidence="5">
    <location>
        <begin position="175"/>
        <end position="195"/>
    </location>
</feature>
<feature type="transmembrane region" description="Helical" evidence="5">
    <location>
        <begin position="76"/>
        <end position="96"/>
    </location>
</feature>
<feature type="transmembrane region" description="Helical" evidence="5">
    <location>
        <begin position="201"/>
        <end position="230"/>
    </location>
</feature>
<gene>
    <name evidence="8" type="ORF">FCL38_20575</name>
    <name evidence="7" type="ORF">FHS02_003158</name>
</gene>
<dbReference type="GO" id="GO:0016020">
    <property type="term" value="C:membrane"/>
    <property type="evidence" value="ECO:0007669"/>
    <property type="project" value="UniProtKB-SubCell"/>
</dbReference>
<feature type="domain" description="O-antigen ligase-related" evidence="6">
    <location>
        <begin position="203"/>
        <end position="358"/>
    </location>
</feature>
<keyword evidence="9" id="KW-1185">Reference proteome</keyword>
<feature type="transmembrane region" description="Helical" evidence="5">
    <location>
        <begin position="381"/>
        <end position="400"/>
    </location>
</feature>
<dbReference type="EMBL" id="JACHXS010000005">
    <property type="protein sequence ID" value="MBB3222339.1"/>
    <property type="molecule type" value="Genomic_DNA"/>
</dbReference>
<dbReference type="PANTHER" id="PTHR37422:SF13">
    <property type="entry name" value="LIPOPOLYSACCHARIDE BIOSYNTHESIS PROTEIN PA4999-RELATED"/>
    <property type="match status" value="1"/>
</dbReference>
<keyword evidence="2 5" id="KW-0812">Transmembrane</keyword>
<name>A0A4P8HVX9_9BURK</name>
<keyword evidence="3 5" id="KW-1133">Transmembrane helix</keyword>
<feature type="transmembrane region" description="Helical" evidence="5">
    <location>
        <begin position="51"/>
        <end position="70"/>
    </location>
</feature>
<evidence type="ECO:0000313" key="8">
    <source>
        <dbReference type="EMBL" id="QCP12555.1"/>
    </source>
</evidence>
<keyword evidence="4 5" id="KW-0472">Membrane</keyword>
<dbReference type="EMBL" id="CP040017">
    <property type="protein sequence ID" value="QCP12555.1"/>
    <property type="molecule type" value="Genomic_DNA"/>
</dbReference>
<sequence length="436" mass="47824">MKSYTVLPKLDVYKPDVSLVLMGMMLQVAVFMGLLGLGNGSGEDGNRSRQLLWGLLGTTAIIYMVISKLLENKRRFSFGGWPLVLILAYVCVSAAWSVDQSATIKRSVLLLLLVSVCCVSAGAWRDDWNKDTWSKLLASPLLCLVGISLLVTIITPGRAFTELGWRGIASHKNEAGQMMAISTILFLYGVCHEKLTGRMRFGLVLVTFTCLIMAKSTTALLGLMIGVGLTELITIRSSFRRLGTWQLAIIAIILISSCLLFFGFQLDLLPSVHSIYLKFLAALGKSDTFTGRTEIWELVLGESRFHNPWLGGGYGAFWSGRDGISGYVILGSNLYPGQAHNGYVDIYNDLGILGLSLMIVVLLAGLYQARRLAVIGHPEAKLHLAILFMCIFLNLGESTFLRTTTFTNVVFLASFIRTAAIARQSRVYSKGSPLLQ</sequence>
<feature type="transmembrane region" description="Helical" evidence="5">
    <location>
        <begin position="136"/>
        <end position="154"/>
    </location>
</feature>